<evidence type="ECO:0008006" key="5">
    <source>
        <dbReference type="Google" id="ProtNLM"/>
    </source>
</evidence>
<dbReference type="OrthoDB" id="9801758at2"/>
<sequence>MQFLGRERELKLVQTELDVQRPSLIIVFGRRRIGKSRFLREAAKNRPEIYFQATRVSSRLNLEQFKSEVGKAIGSRPQLEALSSWEGVLHYVAERAGEHSKLIVTIDEFPYLLDNEPALPSILQKFWDSGALTDGAMKLILCGSAISQMEDLLAERNPLYGRKTLSLDMKALPLVDVAKFFPNYTADDIIRTHAIFGGIPYYLQLCDAQEPLRDNVIKLLLTETGTLIDEPNTLLQTELREPSFYSSVVAAISDGSNTKSEIANRLGVKADSIGPYFSKLLALDLIDNSKSLDADEKGRNRRYRVADSLMSFWHRFVRPNLSAISSGFGQEVYDRVVKPRFSEYMGAAFEPIALQFARLHLQEVLAVPAQEVGQIWGHADFDIDLAGRLLDGAFFYGECKWRSRVIDLGHVRLLRERSEKTTYGAGATGKHYLFFSRSGFSNDVESLAKEDERLHLITPETLVNPQRR</sequence>
<dbReference type="PATRIC" id="fig|1156935.5.peg.119"/>
<gene>
    <name evidence="3" type="ORF">QWE_00580</name>
</gene>
<dbReference type="PANTHER" id="PTHR34704">
    <property type="entry name" value="ATPASE"/>
    <property type="match status" value="1"/>
</dbReference>
<dbReference type="InterPro" id="IPR011579">
    <property type="entry name" value="ATPase_dom"/>
</dbReference>
<protein>
    <recommendedName>
        <fullName evidence="5">ATPase</fullName>
    </recommendedName>
</protein>
<comment type="caution">
    <text evidence="3">The sequence shown here is derived from an EMBL/GenBank/DDBJ whole genome shotgun (WGS) entry which is preliminary data.</text>
</comment>
<dbReference type="RefSeq" id="WP_006724107.1">
    <property type="nucleotide sequence ID" value="NZ_ALJF01000001.1"/>
</dbReference>
<name>K2R1C4_9HYPH</name>
<dbReference type="eggNOG" id="COG1672">
    <property type="taxonomic scope" value="Bacteria"/>
</dbReference>
<dbReference type="Proteomes" id="UP000007123">
    <property type="component" value="Unassembled WGS sequence"/>
</dbReference>
<dbReference type="Pfam" id="PF03008">
    <property type="entry name" value="DUF234"/>
    <property type="match status" value="1"/>
</dbReference>
<dbReference type="EMBL" id="ALJF01000001">
    <property type="protein sequence ID" value="EKF61652.1"/>
    <property type="molecule type" value="Genomic_DNA"/>
</dbReference>
<feature type="domain" description="ATPase" evidence="1">
    <location>
        <begin position="3"/>
        <end position="204"/>
    </location>
</feature>
<dbReference type="AlphaFoldDB" id="K2R1C4"/>
<dbReference type="GO" id="GO:0005524">
    <property type="term" value="F:ATP binding"/>
    <property type="evidence" value="ECO:0007669"/>
    <property type="project" value="InterPro"/>
</dbReference>
<dbReference type="SUPFAM" id="SSF52540">
    <property type="entry name" value="P-loop containing nucleoside triphosphate hydrolases"/>
    <property type="match status" value="1"/>
</dbReference>
<accession>K2R1C4</accession>
<organism evidence="3 4">
    <name type="scientific">Agrobacterium albertimagni AOL15</name>
    <dbReference type="NCBI Taxonomy" id="1156935"/>
    <lineage>
        <taxon>Bacteria</taxon>
        <taxon>Pseudomonadati</taxon>
        <taxon>Pseudomonadota</taxon>
        <taxon>Alphaproteobacteria</taxon>
        <taxon>Hyphomicrobiales</taxon>
        <taxon>Rhizobiaceae</taxon>
        <taxon>Rhizobium/Agrobacterium group</taxon>
        <taxon>Agrobacterium</taxon>
    </lineage>
</organism>
<feature type="domain" description="DUF234" evidence="2">
    <location>
        <begin position="313"/>
        <end position="403"/>
    </location>
</feature>
<dbReference type="InterPro" id="IPR004256">
    <property type="entry name" value="DUF234"/>
</dbReference>
<dbReference type="Gene3D" id="3.40.50.300">
    <property type="entry name" value="P-loop containing nucleotide triphosphate hydrolases"/>
    <property type="match status" value="1"/>
</dbReference>
<proteinExistence type="predicted"/>
<keyword evidence="4" id="KW-1185">Reference proteome</keyword>
<dbReference type="Pfam" id="PF01637">
    <property type="entry name" value="ATPase_2"/>
    <property type="match status" value="1"/>
</dbReference>
<dbReference type="SUPFAM" id="SSF52980">
    <property type="entry name" value="Restriction endonuclease-like"/>
    <property type="match status" value="1"/>
</dbReference>
<evidence type="ECO:0000313" key="3">
    <source>
        <dbReference type="EMBL" id="EKF61652.1"/>
    </source>
</evidence>
<evidence type="ECO:0000259" key="2">
    <source>
        <dbReference type="Pfam" id="PF03008"/>
    </source>
</evidence>
<dbReference type="InterPro" id="IPR027417">
    <property type="entry name" value="P-loop_NTPase"/>
</dbReference>
<reference evidence="3 4" key="1">
    <citation type="journal article" date="2012" name="J. Bacteriol.">
        <title>Draft Genome Sequence of Agrobacterium albertimagni Strain AOL15.</title>
        <authorList>
            <person name="Trimble W.L."/>
            <person name="Phung le T."/>
            <person name="Meyer F."/>
            <person name="Gilbert J.A."/>
            <person name="Silver S."/>
        </authorList>
    </citation>
    <scope>NUCLEOTIDE SEQUENCE [LARGE SCALE GENOMIC DNA]</scope>
    <source>
        <strain evidence="3 4">AOL15</strain>
    </source>
</reference>
<evidence type="ECO:0000313" key="4">
    <source>
        <dbReference type="Proteomes" id="UP000007123"/>
    </source>
</evidence>
<dbReference type="PANTHER" id="PTHR34704:SF1">
    <property type="entry name" value="ATPASE"/>
    <property type="match status" value="1"/>
</dbReference>
<evidence type="ECO:0000259" key="1">
    <source>
        <dbReference type="Pfam" id="PF01637"/>
    </source>
</evidence>
<dbReference type="InterPro" id="IPR011335">
    <property type="entry name" value="Restrct_endonuc-II-like"/>
</dbReference>